<gene>
    <name evidence="1" type="ORF">AN396_04130</name>
</gene>
<evidence type="ECO:0000313" key="2">
    <source>
        <dbReference type="Proteomes" id="UP000188605"/>
    </source>
</evidence>
<comment type="caution">
    <text evidence="1">The sequence shown here is derived from an EMBL/GenBank/DDBJ whole genome shotgun (WGS) entry which is preliminary data.</text>
</comment>
<keyword evidence="2" id="KW-1185">Reference proteome</keyword>
<proteinExistence type="predicted"/>
<dbReference type="EMBL" id="LJDB01000043">
    <property type="protein sequence ID" value="ONI40954.1"/>
    <property type="molecule type" value="Genomic_DNA"/>
</dbReference>
<evidence type="ECO:0000313" key="1">
    <source>
        <dbReference type="EMBL" id="ONI40954.1"/>
    </source>
</evidence>
<organism evidence="1 2">
    <name type="scientific">Candidatus Epulonipiscium fishelsonii</name>
    <dbReference type="NCBI Taxonomy" id="77094"/>
    <lineage>
        <taxon>Bacteria</taxon>
        <taxon>Bacillati</taxon>
        <taxon>Bacillota</taxon>
        <taxon>Clostridia</taxon>
        <taxon>Lachnospirales</taxon>
        <taxon>Lachnospiraceae</taxon>
        <taxon>Candidatus Epulonipiscium</taxon>
    </lineage>
</organism>
<accession>A0ACC8XDS3</accession>
<sequence>MTKIDTFLESLGNQIYDKDIRKHIVEEYRNHIEDSCAFENNVENILLDLGDPIEIGTEFNIMYSIKISKLKLVLIPILIYVIGFKISYYFDSPTVVLMSVFIYPIYKYLKFKSHPCIGQLNRWGTTFFAVGCIATIWNLTFMTTSHLSYLAIIKISCLPMFFGILLNVILISIDIVKYNRFIKRSV</sequence>
<protein>
    <submittedName>
        <fullName evidence="1">Uncharacterized protein</fullName>
    </submittedName>
</protein>
<name>A0ACC8XDS3_9FIRM</name>
<reference evidence="1" key="1">
    <citation type="submission" date="2016-08" db="EMBL/GenBank/DDBJ databases">
        <authorList>
            <person name="Ngugi D.K."/>
            <person name="Miyake S."/>
            <person name="Stingl U."/>
        </authorList>
    </citation>
    <scope>NUCLEOTIDE SEQUENCE</scope>
    <source>
        <strain evidence="1">SCG-B11WGA-EpuloA1</strain>
    </source>
</reference>
<dbReference type="Proteomes" id="UP000188605">
    <property type="component" value="Unassembled WGS sequence"/>
</dbReference>